<dbReference type="Pfam" id="PF10382">
    <property type="entry name" value="ZGRF1-like_N"/>
    <property type="match status" value="1"/>
</dbReference>
<dbReference type="RefSeq" id="XP_006813003.1">
    <property type="nucleotide sequence ID" value="XM_006812940.1"/>
</dbReference>
<dbReference type="PANTHER" id="PTHR28535">
    <property type="entry name" value="ZINC FINGER GRF-TYPE CONTAINING 1"/>
    <property type="match status" value="1"/>
</dbReference>
<feature type="region of interest" description="Disordered" evidence="1">
    <location>
        <begin position="147"/>
        <end position="171"/>
    </location>
</feature>
<keyword evidence="3" id="KW-1185">Reference proteome</keyword>
<feature type="domain" description="5'-3' DNA helicase ZGRF1-like N-terminal" evidence="2">
    <location>
        <begin position="5"/>
        <end position="76"/>
    </location>
</feature>
<name>A0ABM0LZ12_SACKO</name>
<sequence>MSSREFTILYTHQKTKKAKTWHDGILKVILQGNKSVLYDDNKCKLDSLYVKPDQVVIGEQLESERYLILIEEERIESNNYKQDKLSDMIATQNKKNIYPGTTQYLGGGEIRPPHTLHPRLPTKRKRTLMACQEGGIDTYYKDAKWSNESRKEKTGRKPSCIFEDDAIGNSR</sequence>
<accession>A0ABM0LZ12</accession>
<dbReference type="PANTHER" id="PTHR28535:SF1">
    <property type="entry name" value="PROTEIN ZGRF1"/>
    <property type="match status" value="1"/>
</dbReference>
<evidence type="ECO:0000259" key="2">
    <source>
        <dbReference type="Pfam" id="PF10382"/>
    </source>
</evidence>
<dbReference type="GeneID" id="102801771"/>
<dbReference type="Proteomes" id="UP000694865">
    <property type="component" value="Unplaced"/>
</dbReference>
<dbReference type="InterPro" id="IPR052800">
    <property type="entry name" value="DNA_Repair_Helicase_ZGRF1"/>
</dbReference>
<evidence type="ECO:0000313" key="4">
    <source>
        <dbReference type="RefSeq" id="XP_006813003.1"/>
    </source>
</evidence>
<gene>
    <name evidence="4" type="primary">LOC102801771</name>
</gene>
<reference evidence="4" key="1">
    <citation type="submission" date="2025-08" db="UniProtKB">
        <authorList>
            <consortium name="RefSeq"/>
        </authorList>
    </citation>
    <scope>IDENTIFICATION</scope>
    <source>
        <tissue evidence="4">Testes</tissue>
    </source>
</reference>
<dbReference type="InterPro" id="IPR018838">
    <property type="entry name" value="ZGRF1-like_N"/>
</dbReference>
<evidence type="ECO:0000256" key="1">
    <source>
        <dbReference type="SAM" id="MobiDB-lite"/>
    </source>
</evidence>
<organism evidence="3 4">
    <name type="scientific">Saccoglossus kowalevskii</name>
    <name type="common">Acorn worm</name>
    <dbReference type="NCBI Taxonomy" id="10224"/>
    <lineage>
        <taxon>Eukaryota</taxon>
        <taxon>Metazoa</taxon>
        <taxon>Hemichordata</taxon>
        <taxon>Enteropneusta</taxon>
        <taxon>Harrimaniidae</taxon>
        <taxon>Saccoglossus</taxon>
    </lineage>
</organism>
<evidence type="ECO:0000313" key="3">
    <source>
        <dbReference type="Proteomes" id="UP000694865"/>
    </source>
</evidence>
<feature type="compositionally biased region" description="Acidic residues" evidence="1">
    <location>
        <begin position="162"/>
        <end position="171"/>
    </location>
</feature>
<protein>
    <submittedName>
        <fullName evidence="4">Uncharacterized protein LOC102801771</fullName>
    </submittedName>
</protein>
<proteinExistence type="predicted"/>